<sequence length="606" mass="69762">MKRRAKTEQCGSNAADNIQAQAPSSIGSSNIEDEQIGNGIYSDATSSESILSKALMNLSFNDRNAIEEEIHGVSCVLPQETDRLLTESLASFDRELARIEHKPGYLKAQALLMANSATHTHFWMDRREFRLRFLRSELFRPREAAVRFAGCMDFLLDIYGEYALRRPIRLTDMSREEMMVLREGTYQLLPYRDRSGRRIYAIVVNSRKDVSRRVLLKVLFYLWFVLSGGSDIANNDINNIETQRKGAITVIFPSVARMNSENSNSTALQNVKFLKERTEINAVVGGVIPIRITAIHICLTRSVRFQIVSSFVFFLKQYSTRLRIHLGDPLEIRYKLQGYGIPAEFIPATDAGNIKNINLRQWMKLRKHVEKEEQEWMVQTGTLYSSLSESEGEHSLASTAVGIYMPMSNIVECPLSIDVVFRRGQSLNFHPGNAMFQNLIELRIHEHTIDPKTTQSRRLALEMELIEKVRSNGGRFLKWEVDKRWWVNMDSVETTTKGNNNSNNSQREALDKEILSKVHYAFRDFRKKMLRTKQELIVNASSTHVFEQQQDGQKRARFLHNNTKKAAAIVQKWRWTIVHKVGVCFDLILFISFTKMALVTAIVRRR</sequence>
<feature type="compositionally biased region" description="Polar residues" evidence="1">
    <location>
        <begin position="9"/>
        <end position="30"/>
    </location>
</feature>
<organism evidence="4">
    <name type="scientific">Pseudo-nitzschia australis</name>
    <dbReference type="NCBI Taxonomy" id="44445"/>
    <lineage>
        <taxon>Eukaryota</taxon>
        <taxon>Sar</taxon>
        <taxon>Stramenopiles</taxon>
        <taxon>Ochrophyta</taxon>
        <taxon>Bacillariophyta</taxon>
        <taxon>Bacillariophyceae</taxon>
        <taxon>Bacillariophycidae</taxon>
        <taxon>Bacillariales</taxon>
        <taxon>Bacillariaceae</taxon>
        <taxon>Pseudo-nitzschia</taxon>
    </lineage>
</organism>
<feature type="transmembrane region" description="Helical" evidence="2">
    <location>
        <begin position="587"/>
        <end position="603"/>
    </location>
</feature>
<evidence type="ECO:0000256" key="1">
    <source>
        <dbReference type="SAM" id="MobiDB-lite"/>
    </source>
</evidence>
<dbReference type="EMBL" id="HBIX01027680">
    <property type="protein sequence ID" value="CAE0725952.1"/>
    <property type="molecule type" value="Transcribed_RNA"/>
</dbReference>
<keyword evidence="2" id="KW-0472">Membrane</keyword>
<evidence type="ECO:0000313" key="4">
    <source>
        <dbReference type="EMBL" id="CAE0725952.1"/>
    </source>
</evidence>
<name>A0A7S4ASY5_9STRA</name>
<evidence type="ECO:0000259" key="3">
    <source>
        <dbReference type="Pfam" id="PF20710"/>
    </source>
</evidence>
<dbReference type="InterPro" id="IPR049227">
    <property type="entry name" value="DUF6824"/>
</dbReference>
<dbReference type="AlphaFoldDB" id="A0A7S4ASY5"/>
<dbReference type="Pfam" id="PF20710">
    <property type="entry name" value="DUF6824"/>
    <property type="match status" value="1"/>
</dbReference>
<feature type="region of interest" description="Disordered" evidence="1">
    <location>
        <begin position="1"/>
        <end position="31"/>
    </location>
</feature>
<accession>A0A7S4ASY5</accession>
<reference evidence="4" key="1">
    <citation type="submission" date="2021-01" db="EMBL/GenBank/DDBJ databases">
        <authorList>
            <person name="Corre E."/>
            <person name="Pelletier E."/>
            <person name="Niang G."/>
            <person name="Scheremetjew M."/>
            <person name="Finn R."/>
            <person name="Kale V."/>
            <person name="Holt S."/>
            <person name="Cochrane G."/>
            <person name="Meng A."/>
            <person name="Brown T."/>
            <person name="Cohen L."/>
        </authorList>
    </citation>
    <scope>NUCLEOTIDE SEQUENCE</scope>
    <source>
        <strain evidence="4">10249 10 AB</strain>
    </source>
</reference>
<feature type="domain" description="DUF6824" evidence="3">
    <location>
        <begin position="418"/>
        <end position="497"/>
    </location>
</feature>
<protein>
    <recommendedName>
        <fullName evidence="3">DUF6824 domain-containing protein</fullName>
    </recommendedName>
</protein>
<keyword evidence="2" id="KW-1133">Transmembrane helix</keyword>
<keyword evidence="2" id="KW-0812">Transmembrane</keyword>
<proteinExistence type="predicted"/>
<evidence type="ECO:0000256" key="2">
    <source>
        <dbReference type="SAM" id="Phobius"/>
    </source>
</evidence>
<gene>
    <name evidence="4" type="ORF">PAUS00366_LOCUS18709</name>
</gene>